<name>A0A7R9PIC9_TIMGE</name>
<reference evidence="1" key="1">
    <citation type="submission" date="2020-11" db="EMBL/GenBank/DDBJ databases">
        <authorList>
            <person name="Tran Van P."/>
        </authorList>
    </citation>
    <scope>NUCLEOTIDE SEQUENCE</scope>
</reference>
<dbReference type="AlphaFoldDB" id="A0A7R9PIC9"/>
<dbReference type="EMBL" id="OE839516">
    <property type="protein sequence ID" value="CAD7587544.1"/>
    <property type="molecule type" value="Genomic_DNA"/>
</dbReference>
<proteinExistence type="predicted"/>
<protein>
    <submittedName>
        <fullName evidence="1">Uncharacterized protein</fullName>
    </submittedName>
</protein>
<accession>A0A7R9PIC9</accession>
<gene>
    <name evidence="1" type="ORF">TGEB3V08_LOCUS1725</name>
</gene>
<sequence>MMLSVLSALLPETWQGTVHKMCRPPYGQLANALVVLSSTAEDGEIEVPISDLECLPREALLSPLGCQALRERGELWGGGGKEGDRYDLITVEIGELRGELGGKGG</sequence>
<evidence type="ECO:0000313" key="1">
    <source>
        <dbReference type="EMBL" id="CAD7587544.1"/>
    </source>
</evidence>
<organism evidence="1">
    <name type="scientific">Timema genevievae</name>
    <name type="common">Walking stick</name>
    <dbReference type="NCBI Taxonomy" id="629358"/>
    <lineage>
        <taxon>Eukaryota</taxon>
        <taxon>Metazoa</taxon>
        <taxon>Ecdysozoa</taxon>
        <taxon>Arthropoda</taxon>
        <taxon>Hexapoda</taxon>
        <taxon>Insecta</taxon>
        <taxon>Pterygota</taxon>
        <taxon>Neoptera</taxon>
        <taxon>Polyneoptera</taxon>
        <taxon>Phasmatodea</taxon>
        <taxon>Timematodea</taxon>
        <taxon>Timematoidea</taxon>
        <taxon>Timematidae</taxon>
        <taxon>Timema</taxon>
    </lineage>
</organism>